<proteinExistence type="predicted"/>
<evidence type="ECO:0000313" key="1">
    <source>
        <dbReference type="EMBL" id="AMN46701.1"/>
    </source>
</evidence>
<dbReference type="KEGG" id="sdf:ACG33_06245"/>
<sequence>MEQVMHRLGIRGLPPVSAPTQQAGMPLIHTLPRLLKKCGTALRCAGVMLLAGHAGVCTGSLAQDDAAQVVPVEQGAVIEGAVSAAQGTATAEGVLSAAQGTATEKPAFAAVQAIWKEQEIDFNFQSFTTFYSCSSLEDRIEYIFRGLGAQVTARVRDIACPFSVARMPRVHIHLRSPVEATPAALAEYEKGHSKRVLVARVRGEQAEESAEMARFPAVWKTVTLSRGPLGLDSGDCELVRELRRKVFSKLAVRIVQDDTRCSSNLSVPRRLRLQMEALMEQPSPDVQDVEDQRPES</sequence>
<dbReference type="EMBL" id="CP011971">
    <property type="protein sequence ID" value="AMN46701.1"/>
    <property type="molecule type" value="Genomic_DNA"/>
</dbReference>
<name>A0A127FAP8_STEDE</name>
<organism evidence="1 2">
    <name type="scientific">Steroidobacter denitrificans</name>
    <dbReference type="NCBI Taxonomy" id="465721"/>
    <lineage>
        <taxon>Bacteria</taxon>
        <taxon>Pseudomonadati</taxon>
        <taxon>Pseudomonadota</taxon>
        <taxon>Gammaproteobacteria</taxon>
        <taxon>Steroidobacterales</taxon>
        <taxon>Steroidobacteraceae</taxon>
        <taxon>Steroidobacter</taxon>
    </lineage>
</organism>
<dbReference type="AlphaFoldDB" id="A0A127FAP8"/>
<keyword evidence="2" id="KW-1185">Reference proteome</keyword>
<accession>A0A127FAP8</accession>
<reference evidence="1 2" key="1">
    <citation type="submission" date="2015-06" db="EMBL/GenBank/DDBJ databases">
        <title>A Comprehensive Approach to Explore the Metabolic and Phylogenetic Diversity of Bacterial Steroid Degradation in the Environment: Testosterone as an Example.</title>
        <authorList>
            <person name="Yang F.-C."/>
            <person name="Chen Y.-L."/>
            <person name="Yu C.-P."/>
            <person name="Tang S.-L."/>
            <person name="Wang P.-H."/>
            <person name="Ismail W."/>
            <person name="Wang C.-H."/>
            <person name="Yang C.-Y."/>
            <person name="Chiang Y.-R."/>
        </authorList>
    </citation>
    <scope>NUCLEOTIDE SEQUENCE [LARGE SCALE GENOMIC DNA]</scope>
    <source>
        <strain evidence="1 2">DSM 18526</strain>
    </source>
</reference>
<evidence type="ECO:0000313" key="2">
    <source>
        <dbReference type="Proteomes" id="UP000070250"/>
    </source>
</evidence>
<gene>
    <name evidence="1" type="ORF">ACG33_06245</name>
</gene>
<dbReference type="Proteomes" id="UP000070250">
    <property type="component" value="Chromosome"/>
</dbReference>
<protein>
    <submittedName>
        <fullName evidence="1">Uncharacterized protein</fullName>
    </submittedName>
</protein>